<evidence type="ECO:0000256" key="1">
    <source>
        <dbReference type="SAM" id="MobiDB-lite"/>
    </source>
</evidence>
<proteinExistence type="predicted"/>
<accession>M3D9T6</accession>
<sequence length="336" mass="37564">MHSQIPDRKGKEVAIATQVKEVYRSDVGRGFMRFAVVLDTTGVVSSVESGLDVLYVWRAGDVEHWHLEVKAADEMRAAPEYSACTGAVVACIRHTASIGMFQSASKVPRYRDQVRGNGTKDSNGNIDDLSTRGWNTTARNLIDQAPRISRRSNIEPAIVDENAIFESVEVADTDIAAKEDGFIAMLCSRSTKSSSGRTRPRRLGVVRSSRKEEAAPLSRTDPGRKKKEWQMFDRVVALAICIIRSRLYMLSCGVRSATSGSSQRDVVVTNRQFRCMYPTITVKANTINTNMYKQKYLHRLRMSKVYRLLLLPTELLDSTTKIPALPIQVRPFEATS</sequence>
<evidence type="ECO:0000313" key="2">
    <source>
        <dbReference type="EMBL" id="EMF14855.1"/>
    </source>
</evidence>
<organism evidence="2 3">
    <name type="scientific">Sphaerulina musiva (strain SO2202)</name>
    <name type="common">Poplar stem canker fungus</name>
    <name type="synonym">Septoria musiva</name>
    <dbReference type="NCBI Taxonomy" id="692275"/>
    <lineage>
        <taxon>Eukaryota</taxon>
        <taxon>Fungi</taxon>
        <taxon>Dikarya</taxon>
        <taxon>Ascomycota</taxon>
        <taxon>Pezizomycotina</taxon>
        <taxon>Dothideomycetes</taxon>
        <taxon>Dothideomycetidae</taxon>
        <taxon>Mycosphaerellales</taxon>
        <taxon>Mycosphaerellaceae</taxon>
        <taxon>Sphaerulina</taxon>
    </lineage>
</organism>
<dbReference type="GeneID" id="27897807"/>
<gene>
    <name evidence="2" type="ORF">SEPMUDRAFT_107118</name>
</gene>
<protein>
    <submittedName>
        <fullName evidence="2">Uncharacterized protein</fullName>
    </submittedName>
</protein>
<feature type="region of interest" description="Disordered" evidence="1">
    <location>
        <begin position="191"/>
        <end position="223"/>
    </location>
</feature>
<dbReference type="Proteomes" id="UP000016931">
    <property type="component" value="Unassembled WGS sequence"/>
</dbReference>
<keyword evidence="3" id="KW-1185">Reference proteome</keyword>
<reference evidence="2 3" key="1">
    <citation type="journal article" date="2012" name="PLoS Pathog.">
        <title>Diverse lifestyles and strategies of plant pathogenesis encoded in the genomes of eighteen Dothideomycetes fungi.</title>
        <authorList>
            <person name="Ohm R.A."/>
            <person name="Feau N."/>
            <person name="Henrissat B."/>
            <person name="Schoch C.L."/>
            <person name="Horwitz B.A."/>
            <person name="Barry K.W."/>
            <person name="Condon B.J."/>
            <person name="Copeland A.C."/>
            <person name="Dhillon B."/>
            <person name="Glaser F."/>
            <person name="Hesse C.N."/>
            <person name="Kosti I."/>
            <person name="LaButti K."/>
            <person name="Lindquist E.A."/>
            <person name="Lucas S."/>
            <person name="Salamov A.A."/>
            <person name="Bradshaw R.E."/>
            <person name="Ciuffetti L."/>
            <person name="Hamelin R.C."/>
            <person name="Kema G.H.J."/>
            <person name="Lawrence C."/>
            <person name="Scott J.A."/>
            <person name="Spatafora J.W."/>
            <person name="Turgeon B.G."/>
            <person name="de Wit P.J.G.M."/>
            <person name="Zhong S."/>
            <person name="Goodwin S.B."/>
            <person name="Grigoriev I.V."/>
        </authorList>
    </citation>
    <scope>NUCLEOTIDE SEQUENCE [LARGE SCALE GENOMIC DNA]</scope>
    <source>
        <strain evidence="2 3">SO2202</strain>
    </source>
</reference>
<dbReference type="RefSeq" id="XP_016762976.1">
    <property type="nucleotide sequence ID" value="XM_016900670.1"/>
</dbReference>
<dbReference type="AlphaFoldDB" id="M3D9T6"/>
<evidence type="ECO:0000313" key="3">
    <source>
        <dbReference type="Proteomes" id="UP000016931"/>
    </source>
</evidence>
<dbReference type="EMBL" id="KB456262">
    <property type="protein sequence ID" value="EMF14855.1"/>
    <property type="molecule type" value="Genomic_DNA"/>
</dbReference>
<name>M3D9T6_SPHMS</name>
<dbReference type="HOGENOM" id="CLU_826837_0_0_1"/>